<feature type="domain" description="Diphthamide synthase" evidence="1">
    <location>
        <begin position="16"/>
        <end position="212"/>
    </location>
</feature>
<evidence type="ECO:0000313" key="2">
    <source>
        <dbReference type="EMBL" id="CAA9378066.1"/>
    </source>
</evidence>
<dbReference type="AlphaFoldDB" id="A0A6J4N4S5"/>
<evidence type="ECO:0000259" key="1">
    <source>
        <dbReference type="Pfam" id="PF01902"/>
    </source>
</evidence>
<dbReference type="Pfam" id="PF01902">
    <property type="entry name" value="Diphthami_syn_2"/>
    <property type="match status" value="1"/>
</dbReference>
<organism evidence="2">
    <name type="scientific">uncultured Gemmatimonadota bacterium</name>
    <dbReference type="NCBI Taxonomy" id="203437"/>
    <lineage>
        <taxon>Bacteria</taxon>
        <taxon>Pseudomonadati</taxon>
        <taxon>Gemmatimonadota</taxon>
        <taxon>environmental samples</taxon>
    </lineage>
</organism>
<dbReference type="InterPro" id="IPR002761">
    <property type="entry name" value="Diphthami_syn_dom"/>
</dbReference>
<name>A0A6J4N4S5_9BACT</name>
<dbReference type="SUPFAM" id="SSF52402">
    <property type="entry name" value="Adenine nucleotide alpha hydrolases-like"/>
    <property type="match status" value="1"/>
</dbReference>
<gene>
    <name evidence="2" type="ORF">AVDCRST_MAG89-5163</name>
</gene>
<dbReference type="EMBL" id="CADCTV010001085">
    <property type="protein sequence ID" value="CAA9378066.1"/>
    <property type="molecule type" value="Genomic_DNA"/>
</dbReference>
<dbReference type="InterPro" id="IPR014729">
    <property type="entry name" value="Rossmann-like_a/b/a_fold"/>
</dbReference>
<reference evidence="2" key="1">
    <citation type="submission" date="2020-02" db="EMBL/GenBank/DDBJ databases">
        <authorList>
            <person name="Meier V. D."/>
        </authorList>
    </citation>
    <scope>NUCLEOTIDE SEQUENCE</scope>
    <source>
        <strain evidence="2">AVDCRST_MAG89</strain>
    </source>
</reference>
<sequence>MIVASDPRVSAVEPVVLSWSGGKDSALALARLLDDPRFDVVGLLTTVTAGYDRVSIHGVRRALLHAQAESIGIPVYEVTLQPESSNEAYDAALADALARLRERHPEVRRLAFGDIFLEDVRQYREQRIAASGYGAVFPLWGEATDGLAREVIRRGIEARLVCVDTDALPAAFAGRRYDDSLLGDLPDGIDPCGENGEFHTFVSAGPGFHEPIPYDVGEVVIRGERFAFCDLVPVRPALVG</sequence>
<dbReference type="CDD" id="cd01994">
    <property type="entry name" value="AANH_PF0828-like"/>
    <property type="match status" value="1"/>
</dbReference>
<dbReference type="Gene3D" id="3.90.1490.10">
    <property type="entry name" value="putative n-type atp pyrophosphatase, domain 2"/>
    <property type="match status" value="1"/>
</dbReference>
<protein>
    <submittedName>
        <fullName evidence="2">COG2102: Predicted ATPases of PP-loop superfamily</fullName>
    </submittedName>
</protein>
<dbReference type="Gene3D" id="3.40.50.620">
    <property type="entry name" value="HUPs"/>
    <property type="match status" value="1"/>
</dbReference>
<proteinExistence type="predicted"/>
<accession>A0A6J4N4S5</accession>